<proteinExistence type="predicted"/>
<dbReference type="CDD" id="cd00037">
    <property type="entry name" value="CLECT"/>
    <property type="match status" value="2"/>
</dbReference>
<dbReference type="PANTHER" id="PTHR22991">
    <property type="entry name" value="PROTEIN CBG13490"/>
    <property type="match status" value="1"/>
</dbReference>
<sequence>MRTLYAVNFFLLFGFLKADVCPSYFTYQSDLDSCLLHLNTTESWPVAKTLCNQLGGELLSVHNAFQNSITANVQTNMTGSDKAWLGATRSSNGTWTWSDGTPFNYQRFSSPNDPGDCAYLDTNDVMWKITACSNQFQFLCASPSISTTPSSLTTTPSLQCLPPKQQPLYNCLQGWQYFNGSEYLVIFDKFFDDGEEYCVDQGGHLASIHHARENAFIQNLCCPSSCQTDHNKVWMAYYLLGGHWNDGKIVWSDGTPDDYRHEDCSDQQRQEGDNLLMFNWEQCSICATPGIWHYDNKDSEGATSPYLVRESVRIKSPGYMIHEAVQWSKVHRKWFFLPRRASGNEYVDYGKESMI</sequence>
<evidence type="ECO:0000313" key="5">
    <source>
        <dbReference type="Proteomes" id="UP000887575"/>
    </source>
</evidence>
<dbReference type="PROSITE" id="PS50041">
    <property type="entry name" value="C_TYPE_LECTIN_2"/>
    <property type="match status" value="2"/>
</dbReference>
<dbReference type="WBParaSite" id="MBELARI_LOCUS7054">
    <property type="protein sequence ID" value="MBELARI_LOCUS7054"/>
    <property type="gene ID" value="MBELARI_LOCUS7054"/>
</dbReference>
<dbReference type="PANTHER" id="PTHR22991:SF40">
    <property type="entry name" value="PROTEIN CBG13490"/>
    <property type="match status" value="1"/>
</dbReference>
<dbReference type="AlphaFoldDB" id="A0AAF3FIU4"/>
<feature type="signal peptide" evidence="3">
    <location>
        <begin position="1"/>
        <end position="18"/>
    </location>
</feature>
<dbReference type="InterPro" id="IPR016187">
    <property type="entry name" value="CTDL_fold"/>
</dbReference>
<keyword evidence="1" id="KW-1015">Disulfide bond</keyword>
<dbReference type="SMART" id="SM00034">
    <property type="entry name" value="CLECT"/>
    <property type="match status" value="2"/>
</dbReference>
<dbReference type="SUPFAM" id="SSF56436">
    <property type="entry name" value="C-type lectin-like"/>
    <property type="match status" value="2"/>
</dbReference>
<comment type="cofactor">
    <cofactor evidence="2">
        <name>Ca(2+)</name>
        <dbReference type="ChEBI" id="CHEBI:29108"/>
    </cofactor>
</comment>
<reference evidence="6" key="1">
    <citation type="submission" date="2024-02" db="UniProtKB">
        <authorList>
            <consortium name="WormBaseParasite"/>
        </authorList>
    </citation>
    <scope>IDENTIFICATION</scope>
</reference>
<dbReference type="GO" id="GO:0017110">
    <property type="term" value="F:nucleoside diphosphate phosphatase activity"/>
    <property type="evidence" value="ECO:0007669"/>
    <property type="project" value="InterPro"/>
</dbReference>
<evidence type="ECO:0000256" key="1">
    <source>
        <dbReference type="ARBA" id="ARBA00023157"/>
    </source>
</evidence>
<dbReference type="Pfam" id="PF00059">
    <property type="entry name" value="Lectin_C"/>
    <property type="match status" value="2"/>
</dbReference>
<name>A0AAF3FIU4_9BILA</name>
<dbReference type="InterPro" id="IPR016186">
    <property type="entry name" value="C-type_lectin-like/link_sf"/>
</dbReference>
<dbReference type="InterPro" id="IPR050976">
    <property type="entry name" value="Snaclec"/>
</dbReference>
<dbReference type="InterPro" id="IPR036258">
    <property type="entry name" value="Apyrase_sf"/>
</dbReference>
<feature type="chain" id="PRO_5042294092" evidence="3">
    <location>
        <begin position="19"/>
        <end position="355"/>
    </location>
</feature>
<accession>A0AAF3FIU4</accession>
<dbReference type="Proteomes" id="UP000887575">
    <property type="component" value="Unassembled WGS sequence"/>
</dbReference>
<organism evidence="5 6">
    <name type="scientific">Mesorhabditis belari</name>
    <dbReference type="NCBI Taxonomy" id="2138241"/>
    <lineage>
        <taxon>Eukaryota</taxon>
        <taxon>Metazoa</taxon>
        <taxon>Ecdysozoa</taxon>
        <taxon>Nematoda</taxon>
        <taxon>Chromadorea</taxon>
        <taxon>Rhabditida</taxon>
        <taxon>Rhabditina</taxon>
        <taxon>Rhabditomorpha</taxon>
        <taxon>Rhabditoidea</taxon>
        <taxon>Rhabditidae</taxon>
        <taxon>Mesorhabditinae</taxon>
        <taxon>Mesorhabditis</taxon>
    </lineage>
</organism>
<evidence type="ECO:0000256" key="2">
    <source>
        <dbReference type="PIRSR" id="PIRSR609283-1"/>
    </source>
</evidence>
<keyword evidence="2" id="KW-0479">Metal-binding</keyword>
<dbReference type="InterPro" id="IPR001304">
    <property type="entry name" value="C-type_lectin-like"/>
</dbReference>
<keyword evidence="5" id="KW-1185">Reference proteome</keyword>
<evidence type="ECO:0000256" key="3">
    <source>
        <dbReference type="SAM" id="SignalP"/>
    </source>
</evidence>
<feature type="domain" description="C-type lectin" evidence="4">
    <location>
        <begin position="178"/>
        <end position="293"/>
    </location>
</feature>
<feature type="domain" description="C-type lectin" evidence="4">
    <location>
        <begin position="34"/>
        <end position="141"/>
    </location>
</feature>
<dbReference type="SUPFAM" id="SSF101887">
    <property type="entry name" value="Apyrase"/>
    <property type="match status" value="1"/>
</dbReference>
<protein>
    <submittedName>
        <fullName evidence="6">C-type lectin domain-containing protein</fullName>
    </submittedName>
</protein>
<keyword evidence="2" id="KW-0106">Calcium</keyword>
<dbReference type="GO" id="GO:0005509">
    <property type="term" value="F:calcium ion binding"/>
    <property type="evidence" value="ECO:0007669"/>
    <property type="project" value="InterPro"/>
</dbReference>
<feature type="binding site" evidence="2">
    <location>
        <position position="323"/>
    </location>
    <ligand>
        <name>Ca(2+)</name>
        <dbReference type="ChEBI" id="CHEBI:29108"/>
    </ligand>
</feature>
<dbReference type="Gene3D" id="3.10.100.10">
    <property type="entry name" value="Mannose-Binding Protein A, subunit A"/>
    <property type="match status" value="2"/>
</dbReference>
<keyword evidence="3" id="KW-0732">Signal</keyword>
<dbReference type="Pfam" id="PF06079">
    <property type="entry name" value="Apyrase"/>
    <property type="match status" value="1"/>
</dbReference>
<evidence type="ECO:0000259" key="4">
    <source>
        <dbReference type="PROSITE" id="PS50041"/>
    </source>
</evidence>
<dbReference type="InterPro" id="IPR009283">
    <property type="entry name" value="Apyrase"/>
</dbReference>
<dbReference type="Gene3D" id="2.120.10.100">
    <property type="entry name" value="Apyrase"/>
    <property type="match status" value="1"/>
</dbReference>
<evidence type="ECO:0000313" key="6">
    <source>
        <dbReference type="WBParaSite" id="MBELARI_LOCUS7054"/>
    </source>
</evidence>